<protein>
    <recommendedName>
        <fullName evidence="6">Ribonuclease VapC</fullName>
        <shortName evidence="6">RNase VapC</shortName>
        <ecNumber evidence="6">3.1.-.-</ecNumber>
    </recommendedName>
    <alternativeName>
        <fullName evidence="6">Toxin VapC</fullName>
    </alternativeName>
</protein>
<dbReference type="Gene3D" id="3.40.50.1010">
    <property type="entry name" value="5'-nuclease"/>
    <property type="match status" value="1"/>
</dbReference>
<dbReference type="EC" id="3.1.-.-" evidence="6"/>
<sequence length="135" mass="15181">MIVVDVNIIIYLFIQGERTQQARALLFKDAEWSAPILWKSEFLNVLATHVRKNIIPIHVAMILVQIAEVLMKGKEYIVQASEVLILAKNSGCSAYDCEYVVLAKDFNIPLLTTDKKVLSSFPSIAISPEAYLQQT</sequence>
<dbReference type="Pfam" id="PF01850">
    <property type="entry name" value="PIN"/>
    <property type="match status" value="1"/>
</dbReference>
<evidence type="ECO:0000256" key="1">
    <source>
        <dbReference type="ARBA" id="ARBA00022649"/>
    </source>
</evidence>
<dbReference type="InterPro" id="IPR002716">
    <property type="entry name" value="PIN_dom"/>
</dbReference>
<evidence type="ECO:0000256" key="3">
    <source>
        <dbReference type="ARBA" id="ARBA00022723"/>
    </source>
</evidence>
<dbReference type="EMBL" id="MGDD01000100">
    <property type="protein sequence ID" value="OGL47074.1"/>
    <property type="molecule type" value="Genomic_DNA"/>
</dbReference>
<evidence type="ECO:0000256" key="5">
    <source>
        <dbReference type="ARBA" id="ARBA00022842"/>
    </source>
</evidence>
<keyword evidence="2 6" id="KW-0540">Nuclease</keyword>
<keyword evidence="8" id="KW-0238">DNA-binding</keyword>
<keyword evidence="5 6" id="KW-0460">Magnesium</keyword>
<keyword evidence="6" id="KW-0800">Toxin</keyword>
<feature type="domain" description="PIN" evidence="7">
    <location>
        <begin position="2"/>
        <end position="116"/>
    </location>
</feature>
<accession>A0A1F7S1E8</accession>
<evidence type="ECO:0000313" key="8">
    <source>
        <dbReference type="EMBL" id="OGL47074.1"/>
    </source>
</evidence>
<evidence type="ECO:0000259" key="7">
    <source>
        <dbReference type="Pfam" id="PF01850"/>
    </source>
</evidence>
<dbReference type="GO" id="GO:0090729">
    <property type="term" value="F:toxin activity"/>
    <property type="evidence" value="ECO:0007669"/>
    <property type="project" value="UniProtKB-KW"/>
</dbReference>
<dbReference type="GO" id="GO:0004540">
    <property type="term" value="F:RNA nuclease activity"/>
    <property type="evidence" value="ECO:0007669"/>
    <property type="project" value="InterPro"/>
</dbReference>
<dbReference type="InterPro" id="IPR022907">
    <property type="entry name" value="VapC_family"/>
</dbReference>
<dbReference type="Proteomes" id="UP000179266">
    <property type="component" value="Unassembled WGS sequence"/>
</dbReference>
<name>A0A1F7S1E8_9BACT</name>
<dbReference type="InterPro" id="IPR051619">
    <property type="entry name" value="TypeII_TA_RNase_PINc/VapC"/>
</dbReference>
<dbReference type="PANTHER" id="PTHR35901">
    <property type="entry name" value="RIBONUCLEASE VAPC3"/>
    <property type="match status" value="1"/>
</dbReference>
<dbReference type="GO" id="GO:0016787">
    <property type="term" value="F:hydrolase activity"/>
    <property type="evidence" value="ECO:0007669"/>
    <property type="project" value="UniProtKB-KW"/>
</dbReference>
<keyword evidence="1 6" id="KW-1277">Toxin-antitoxin system</keyword>
<keyword evidence="3 6" id="KW-0479">Metal-binding</keyword>
<dbReference type="AlphaFoldDB" id="A0A1F7S1E8"/>
<evidence type="ECO:0000256" key="2">
    <source>
        <dbReference type="ARBA" id="ARBA00022722"/>
    </source>
</evidence>
<evidence type="ECO:0000256" key="4">
    <source>
        <dbReference type="ARBA" id="ARBA00022801"/>
    </source>
</evidence>
<feature type="binding site" evidence="6">
    <location>
        <position position="5"/>
    </location>
    <ligand>
        <name>Mg(2+)</name>
        <dbReference type="ChEBI" id="CHEBI:18420"/>
    </ligand>
</feature>
<dbReference type="InterPro" id="IPR044153">
    <property type="entry name" value="PIN_Pae0151-like"/>
</dbReference>
<feature type="binding site" evidence="6">
    <location>
        <position position="96"/>
    </location>
    <ligand>
        <name>Mg(2+)</name>
        <dbReference type="ChEBI" id="CHEBI:18420"/>
    </ligand>
</feature>
<comment type="similarity">
    <text evidence="6">Belongs to the PINc/VapC protein family.</text>
</comment>
<evidence type="ECO:0000313" key="9">
    <source>
        <dbReference type="Proteomes" id="UP000179266"/>
    </source>
</evidence>
<keyword evidence="4 6" id="KW-0378">Hydrolase</keyword>
<dbReference type="CDD" id="cd09873">
    <property type="entry name" value="PIN_Pae0151-like"/>
    <property type="match status" value="1"/>
</dbReference>
<dbReference type="GO" id="GO:0000287">
    <property type="term" value="F:magnesium ion binding"/>
    <property type="evidence" value="ECO:0007669"/>
    <property type="project" value="UniProtKB-UniRule"/>
</dbReference>
<dbReference type="GO" id="GO:0003677">
    <property type="term" value="F:DNA binding"/>
    <property type="evidence" value="ECO:0007669"/>
    <property type="project" value="UniProtKB-KW"/>
</dbReference>
<comment type="cofactor">
    <cofactor evidence="6">
        <name>Mg(2+)</name>
        <dbReference type="ChEBI" id="CHEBI:18420"/>
    </cofactor>
</comment>
<proteinExistence type="inferred from homology"/>
<organism evidence="8 9">
    <name type="scientific">Candidatus Schekmanbacteria bacterium RBG_13_48_7</name>
    <dbReference type="NCBI Taxonomy" id="1817878"/>
    <lineage>
        <taxon>Bacteria</taxon>
        <taxon>Candidatus Schekmaniibacteriota</taxon>
    </lineage>
</organism>
<dbReference type="PANTHER" id="PTHR35901:SF1">
    <property type="entry name" value="EXONUCLEASE VAPC9"/>
    <property type="match status" value="1"/>
</dbReference>
<evidence type="ECO:0000256" key="6">
    <source>
        <dbReference type="HAMAP-Rule" id="MF_00265"/>
    </source>
</evidence>
<dbReference type="HAMAP" id="MF_00265">
    <property type="entry name" value="VapC_Nob1"/>
    <property type="match status" value="1"/>
</dbReference>
<dbReference type="SUPFAM" id="SSF88723">
    <property type="entry name" value="PIN domain-like"/>
    <property type="match status" value="1"/>
</dbReference>
<reference evidence="8 9" key="1">
    <citation type="journal article" date="2016" name="Nat. Commun.">
        <title>Thousands of microbial genomes shed light on interconnected biogeochemical processes in an aquifer system.</title>
        <authorList>
            <person name="Anantharaman K."/>
            <person name="Brown C.T."/>
            <person name="Hug L.A."/>
            <person name="Sharon I."/>
            <person name="Castelle C.J."/>
            <person name="Probst A.J."/>
            <person name="Thomas B.C."/>
            <person name="Singh A."/>
            <person name="Wilkins M.J."/>
            <person name="Karaoz U."/>
            <person name="Brodie E.L."/>
            <person name="Williams K.H."/>
            <person name="Hubbard S.S."/>
            <person name="Banfield J.F."/>
        </authorList>
    </citation>
    <scope>NUCLEOTIDE SEQUENCE [LARGE SCALE GENOMIC DNA]</scope>
</reference>
<gene>
    <name evidence="6" type="primary">vapC</name>
    <name evidence="8" type="ORF">A2161_20260</name>
</gene>
<comment type="caution">
    <text evidence="8">The sequence shown here is derived from an EMBL/GenBank/DDBJ whole genome shotgun (WGS) entry which is preliminary data.</text>
</comment>
<dbReference type="InterPro" id="IPR029060">
    <property type="entry name" value="PIN-like_dom_sf"/>
</dbReference>
<comment type="function">
    <text evidence="6">Toxic component of a toxin-antitoxin (TA) system. An RNase.</text>
</comment>